<keyword evidence="14" id="KW-1185">Reference proteome</keyword>
<evidence type="ECO:0000256" key="9">
    <source>
        <dbReference type="ARBA" id="ARBA00023047"/>
    </source>
</evidence>
<feature type="domain" description="ABC transmembrane type-2" evidence="12">
    <location>
        <begin position="39"/>
        <end position="264"/>
    </location>
</feature>
<evidence type="ECO:0000256" key="1">
    <source>
        <dbReference type="ARBA" id="ARBA00004651"/>
    </source>
</evidence>
<evidence type="ECO:0000313" key="14">
    <source>
        <dbReference type="Proteomes" id="UP000271868"/>
    </source>
</evidence>
<feature type="transmembrane region" description="Helical" evidence="11">
    <location>
        <begin position="118"/>
        <end position="146"/>
    </location>
</feature>
<evidence type="ECO:0000256" key="5">
    <source>
        <dbReference type="ARBA" id="ARBA00022597"/>
    </source>
</evidence>
<evidence type="ECO:0000256" key="10">
    <source>
        <dbReference type="ARBA" id="ARBA00023136"/>
    </source>
</evidence>
<sequence length="272" mass="30738">MQHFLANPKEMYGSLWRHRDLIVASVKRDVLGRYRGSALGLLWSFLNPLLMLAVYTFVFSNIFKSRWPGSTDSKSEFALVLFPGLIIFSIFSECINRAPGVIVVHANYVKKVVFPLEILPFVSVISAMFHGAISFFVWVVAYVFLVGVPPATVIYFPLIMLPFLFFLMGLSWFLASLGVYLRDVAQLIGMATAVLMFLSPVFYPAASLPEEYRYLLYLNPITLVVEQVRAVLYFGAQPDADLLTVYIVSSALAAWLGFLWFQKTRRGFADVL</sequence>
<keyword evidence="10 11" id="KW-0472">Membrane</keyword>
<feature type="transmembrane region" description="Helical" evidence="11">
    <location>
        <begin position="184"/>
        <end position="203"/>
    </location>
</feature>
<dbReference type="PROSITE" id="PS51012">
    <property type="entry name" value="ABC_TM2"/>
    <property type="match status" value="1"/>
</dbReference>
<dbReference type="PANTHER" id="PTHR30413">
    <property type="entry name" value="INNER MEMBRANE TRANSPORT PERMEASE"/>
    <property type="match status" value="1"/>
</dbReference>
<evidence type="ECO:0000256" key="4">
    <source>
        <dbReference type="ARBA" id="ARBA00022475"/>
    </source>
</evidence>
<dbReference type="InterPro" id="IPR000412">
    <property type="entry name" value="ABC_2_transport"/>
</dbReference>
<evidence type="ECO:0000256" key="2">
    <source>
        <dbReference type="ARBA" id="ARBA00007783"/>
    </source>
</evidence>
<feature type="transmembrane region" description="Helical" evidence="11">
    <location>
        <begin position="153"/>
        <end position="178"/>
    </location>
</feature>
<evidence type="ECO:0000256" key="6">
    <source>
        <dbReference type="ARBA" id="ARBA00022692"/>
    </source>
</evidence>
<keyword evidence="4 11" id="KW-1003">Cell membrane</keyword>
<name>A0AAX1WYY1_9BURK</name>
<evidence type="ECO:0000256" key="11">
    <source>
        <dbReference type="RuleBase" id="RU361157"/>
    </source>
</evidence>
<dbReference type="RefSeq" id="WP_123675008.1">
    <property type="nucleotide sequence ID" value="NZ_JBASBJ010000088.1"/>
</dbReference>
<evidence type="ECO:0000259" key="12">
    <source>
        <dbReference type="PROSITE" id="PS51012"/>
    </source>
</evidence>
<dbReference type="PIRSF" id="PIRSF006648">
    <property type="entry name" value="DrrB"/>
    <property type="match status" value="1"/>
</dbReference>
<dbReference type="EMBL" id="RJVL01000001">
    <property type="protein sequence ID" value="ROR50654.1"/>
    <property type="molecule type" value="Genomic_DNA"/>
</dbReference>
<keyword evidence="9" id="KW-0625">Polysaccharide transport</keyword>
<keyword evidence="3 11" id="KW-0813">Transport</keyword>
<comment type="caution">
    <text evidence="13">The sequence shown here is derived from an EMBL/GenBank/DDBJ whole genome shotgun (WGS) entry which is preliminary data.</text>
</comment>
<comment type="subcellular location">
    <subcellularLocation>
        <location evidence="11">Cell inner membrane</location>
        <topology evidence="11">Multi-pass membrane protein</topology>
    </subcellularLocation>
    <subcellularLocation>
        <location evidence="1">Cell membrane</location>
        <topology evidence="1">Multi-pass membrane protein</topology>
    </subcellularLocation>
</comment>
<dbReference type="GO" id="GO:0043190">
    <property type="term" value="C:ATP-binding cassette (ABC) transporter complex"/>
    <property type="evidence" value="ECO:0007669"/>
    <property type="project" value="InterPro"/>
</dbReference>
<feature type="transmembrane region" description="Helical" evidence="11">
    <location>
        <begin position="242"/>
        <end position="261"/>
    </location>
</feature>
<dbReference type="Proteomes" id="UP000271868">
    <property type="component" value="Unassembled WGS sequence"/>
</dbReference>
<accession>A0AAX1WYY1</accession>
<organism evidence="13 14">
    <name type="scientific">Diaphorobacter nitroreducens</name>
    <dbReference type="NCBI Taxonomy" id="164759"/>
    <lineage>
        <taxon>Bacteria</taxon>
        <taxon>Pseudomonadati</taxon>
        <taxon>Pseudomonadota</taxon>
        <taxon>Betaproteobacteria</taxon>
        <taxon>Burkholderiales</taxon>
        <taxon>Comamonadaceae</taxon>
        <taxon>Diaphorobacter</taxon>
    </lineage>
</organism>
<keyword evidence="6 11" id="KW-0812">Transmembrane</keyword>
<evidence type="ECO:0000256" key="8">
    <source>
        <dbReference type="ARBA" id="ARBA00022989"/>
    </source>
</evidence>
<dbReference type="GO" id="GO:0015774">
    <property type="term" value="P:polysaccharide transport"/>
    <property type="evidence" value="ECO:0007669"/>
    <property type="project" value="UniProtKB-KW"/>
</dbReference>
<gene>
    <name evidence="13" type="ORF">EDC60_0408</name>
</gene>
<reference evidence="13 14" key="1">
    <citation type="submission" date="2018-11" db="EMBL/GenBank/DDBJ databases">
        <title>Genomic Encyclopedia of Type Strains, Phase IV (KMG-IV): sequencing the most valuable type-strain genomes for metagenomic binning, comparative biology and taxonomic classification.</title>
        <authorList>
            <person name="Goeker M."/>
        </authorList>
    </citation>
    <scope>NUCLEOTIDE SEQUENCE [LARGE SCALE GENOMIC DNA]</scope>
    <source>
        <strain evidence="13 14">DSM 15985</strain>
    </source>
</reference>
<keyword evidence="5" id="KW-0762">Sugar transport</keyword>
<evidence type="ECO:0000256" key="3">
    <source>
        <dbReference type="ARBA" id="ARBA00022448"/>
    </source>
</evidence>
<dbReference type="InterPro" id="IPR013525">
    <property type="entry name" value="ABC2_TM"/>
</dbReference>
<dbReference type="GO" id="GO:0015920">
    <property type="term" value="P:lipopolysaccharide transport"/>
    <property type="evidence" value="ECO:0007669"/>
    <property type="project" value="TreeGrafter"/>
</dbReference>
<comment type="similarity">
    <text evidence="2 11">Belongs to the ABC-2 integral membrane protein family.</text>
</comment>
<dbReference type="PANTHER" id="PTHR30413:SF10">
    <property type="entry name" value="CAPSULE POLYSACCHARIDE EXPORT INNER-MEMBRANE PROTEIN CTRC"/>
    <property type="match status" value="1"/>
</dbReference>
<feature type="transmembrane region" description="Helical" evidence="11">
    <location>
        <begin position="41"/>
        <end position="63"/>
    </location>
</feature>
<feature type="transmembrane region" description="Helical" evidence="11">
    <location>
        <begin position="75"/>
        <end position="98"/>
    </location>
</feature>
<evidence type="ECO:0000313" key="13">
    <source>
        <dbReference type="EMBL" id="ROR50654.1"/>
    </source>
</evidence>
<dbReference type="InterPro" id="IPR047817">
    <property type="entry name" value="ABC2_TM_bact-type"/>
</dbReference>
<dbReference type="AlphaFoldDB" id="A0AAX1WYY1"/>
<evidence type="ECO:0000256" key="7">
    <source>
        <dbReference type="ARBA" id="ARBA00022903"/>
    </source>
</evidence>
<dbReference type="PRINTS" id="PR00164">
    <property type="entry name" value="ABC2TRNSPORT"/>
</dbReference>
<keyword evidence="8 11" id="KW-1133">Transmembrane helix</keyword>
<protein>
    <recommendedName>
        <fullName evidence="11">Transport permease protein</fullName>
    </recommendedName>
</protein>
<dbReference type="Pfam" id="PF01061">
    <property type="entry name" value="ABC2_membrane"/>
    <property type="match status" value="1"/>
</dbReference>
<dbReference type="GO" id="GO:0140359">
    <property type="term" value="F:ABC-type transporter activity"/>
    <property type="evidence" value="ECO:0007669"/>
    <property type="project" value="InterPro"/>
</dbReference>
<keyword evidence="7" id="KW-0972">Capsule biogenesis/degradation</keyword>
<proteinExistence type="inferred from homology"/>